<dbReference type="CDD" id="cd18787">
    <property type="entry name" value="SF2_C_DEAD"/>
    <property type="match status" value="1"/>
</dbReference>
<dbReference type="AlphaFoldDB" id="A0A2A9MGE2"/>
<dbReference type="GO" id="GO:0016787">
    <property type="term" value="F:hydrolase activity"/>
    <property type="evidence" value="ECO:0007669"/>
    <property type="project" value="UniProtKB-KW"/>
</dbReference>
<evidence type="ECO:0000259" key="10">
    <source>
        <dbReference type="PROSITE" id="PS51194"/>
    </source>
</evidence>
<dbReference type="CDD" id="cd00268">
    <property type="entry name" value="DEADc"/>
    <property type="match status" value="1"/>
</dbReference>
<dbReference type="KEGG" id="bbes:BESB_064830"/>
<dbReference type="PROSITE" id="PS51194">
    <property type="entry name" value="HELICASE_CTER"/>
    <property type="match status" value="1"/>
</dbReference>
<sequence length="731" mass="79352">MAPASAGLRLANSLRLGVDSSPRLPLSSALPTTVSRRGRAGQPARSRSSDAVRPQRTDAAPQRRAFVSLSFVSGRRLPLPCGSVSPVARREACLSVDFFSAQPRPTQSPAPALGSSAHPAPSVLRMGRATAASCDAETCGASHGVSASMALSRFCRSGAPERLSRSALRGDRPAAHHAPSLSPSAAFFSSAPSSRLEGGAGTDEAAAAEALTFEDLLRTGRLSEGSYRALESLLSYRTLTKEQALLLPQLLPSRAAGAVDADAQASGRHYARAALCGKAPFTSQGQARDCLIQARTGTGKTLCFLLAVIERLLLQPPAGVGGLIIAPTRELAAQILREAEQLSTFHPFEVAALVGGNPRKADELLLKRKRPQLVVCTPGRLLDHLEGTFMFSALFEQLQVLVLDEADRLMELGHLEELKQVFSYLPRNRQSLLFSATLTDKVKEIASRMFKPDYRFFDCVAPDEKPTHARVEQSVVVHPAKKTATVLFNILREEFERHPHTYKIMVFFPTARLTSFFATLFREQFRIGVYEIHRRRESSARAATASRFSRDRAGVLFSSDVSARGVDYPDVSLVIQVCAPLTRELYIHRVGRTGRIGKGGRAVLLLNEAEKSFLGLVHDLPIQRREELALQQRTPAVTAGLESWETNAQLHYAATAAYASLLNHYKSGGARLSITDDGIIQTALDVCASCGLSEQPAISKKLATLLNLEGHPKLKVQENLDNINYLPEFAD</sequence>
<dbReference type="SMART" id="SM00487">
    <property type="entry name" value="DEXDc"/>
    <property type="match status" value="1"/>
</dbReference>
<dbReference type="GeneID" id="40311411"/>
<dbReference type="SUPFAM" id="SSF52540">
    <property type="entry name" value="P-loop containing nucleoside triphosphate hydrolases"/>
    <property type="match status" value="1"/>
</dbReference>
<evidence type="ECO:0000256" key="2">
    <source>
        <dbReference type="ARBA" id="ARBA00022801"/>
    </source>
</evidence>
<dbReference type="RefSeq" id="XP_029218461.1">
    <property type="nucleotide sequence ID" value="XM_029364878.1"/>
</dbReference>
<evidence type="ECO:0000256" key="7">
    <source>
        <dbReference type="RuleBase" id="RU365068"/>
    </source>
</evidence>
<evidence type="ECO:0000313" key="12">
    <source>
        <dbReference type="Proteomes" id="UP000224006"/>
    </source>
</evidence>
<gene>
    <name evidence="11" type="ORF">BESB_064830</name>
</gene>
<dbReference type="EMBL" id="NWUJ01000006">
    <property type="protein sequence ID" value="PFH34452.1"/>
    <property type="molecule type" value="Genomic_DNA"/>
</dbReference>
<dbReference type="Pfam" id="PF00271">
    <property type="entry name" value="Helicase_C"/>
    <property type="match status" value="1"/>
</dbReference>
<dbReference type="VEuPathDB" id="ToxoDB:BESB_064830"/>
<dbReference type="PANTHER" id="PTHR24031">
    <property type="entry name" value="RNA HELICASE"/>
    <property type="match status" value="1"/>
</dbReference>
<evidence type="ECO:0000256" key="5">
    <source>
        <dbReference type="ARBA" id="ARBA00022884"/>
    </source>
</evidence>
<comment type="similarity">
    <text evidence="6">Belongs to the DEAD box helicase family.</text>
</comment>
<feature type="domain" description="Helicase C-terminal" evidence="10">
    <location>
        <begin position="483"/>
        <end position="642"/>
    </location>
</feature>
<keyword evidence="5 7" id="KW-0694">RNA-binding</keyword>
<feature type="compositionally biased region" description="Low complexity" evidence="8">
    <location>
        <begin position="21"/>
        <end position="31"/>
    </location>
</feature>
<evidence type="ECO:0000256" key="3">
    <source>
        <dbReference type="ARBA" id="ARBA00022806"/>
    </source>
</evidence>
<dbReference type="STRING" id="94643.A0A2A9MGE2"/>
<reference evidence="11 12" key="1">
    <citation type="submission" date="2017-09" db="EMBL/GenBank/DDBJ databases">
        <title>Genome sequencing of Besnoitia besnoiti strain Bb-Ger1.</title>
        <authorList>
            <person name="Schares G."/>
            <person name="Venepally P."/>
            <person name="Lorenzi H.A."/>
        </authorList>
    </citation>
    <scope>NUCLEOTIDE SEQUENCE [LARGE SCALE GENOMIC DNA]</scope>
    <source>
        <strain evidence="11 12">Bb-Ger1</strain>
    </source>
</reference>
<dbReference type="PROSITE" id="PS00039">
    <property type="entry name" value="DEAD_ATP_HELICASE"/>
    <property type="match status" value="1"/>
</dbReference>
<dbReference type="InterPro" id="IPR044742">
    <property type="entry name" value="DEAD/DEAH_RhlB"/>
</dbReference>
<keyword evidence="2 6" id="KW-0378">Hydrolase</keyword>
<keyword evidence="4 6" id="KW-0067">ATP-binding</keyword>
<dbReference type="PROSITE" id="PS51192">
    <property type="entry name" value="HELICASE_ATP_BIND_1"/>
    <property type="match status" value="1"/>
</dbReference>
<dbReference type="GO" id="GO:0003723">
    <property type="term" value="F:RNA binding"/>
    <property type="evidence" value="ECO:0007669"/>
    <property type="project" value="UniProtKB-UniRule"/>
</dbReference>
<dbReference type="Proteomes" id="UP000224006">
    <property type="component" value="Chromosome VI"/>
</dbReference>
<dbReference type="Pfam" id="PF00270">
    <property type="entry name" value="DEAD"/>
    <property type="match status" value="1"/>
</dbReference>
<accession>A0A2A9MGE2</accession>
<keyword evidence="3 6" id="KW-0347">Helicase</keyword>
<dbReference type="InterPro" id="IPR014001">
    <property type="entry name" value="Helicase_ATP-bd"/>
</dbReference>
<dbReference type="GO" id="GO:0005524">
    <property type="term" value="F:ATP binding"/>
    <property type="evidence" value="ECO:0007669"/>
    <property type="project" value="UniProtKB-UniRule"/>
</dbReference>
<dbReference type="SMART" id="SM00490">
    <property type="entry name" value="HELICc"/>
    <property type="match status" value="1"/>
</dbReference>
<name>A0A2A9MGE2_BESBE</name>
<keyword evidence="12" id="KW-1185">Reference proteome</keyword>
<evidence type="ECO:0000313" key="11">
    <source>
        <dbReference type="EMBL" id="PFH34452.1"/>
    </source>
</evidence>
<organism evidence="11 12">
    <name type="scientific">Besnoitia besnoiti</name>
    <name type="common">Apicomplexan protozoan</name>
    <dbReference type="NCBI Taxonomy" id="94643"/>
    <lineage>
        <taxon>Eukaryota</taxon>
        <taxon>Sar</taxon>
        <taxon>Alveolata</taxon>
        <taxon>Apicomplexa</taxon>
        <taxon>Conoidasida</taxon>
        <taxon>Coccidia</taxon>
        <taxon>Eucoccidiorida</taxon>
        <taxon>Eimeriorina</taxon>
        <taxon>Sarcocystidae</taxon>
        <taxon>Besnoitia</taxon>
    </lineage>
</organism>
<proteinExistence type="inferred from homology"/>
<feature type="domain" description="Helicase ATP-binding" evidence="9">
    <location>
        <begin position="281"/>
        <end position="456"/>
    </location>
</feature>
<comment type="domain">
    <text evidence="7">The Q motif is unique to and characteristic of the DEAD box family of RNA helicases and controls ATP binding and hydrolysis.</text>
</comment>
<dbReference type="GO" id="GO:0003724">
    <property type="term" value="F:RNA helicase activity"/>
    <property type="evidence" value="ECO:0007669"/>
    <property type="project" value="UniProtKB-EC"/>
</dbReference>
<evidence type="ECO:0000259" key="9">
    <source>
        <dbReference type="PROSITE" id="PS51192"/>
    </source>
</evidence>
<protein>
    <recommendedName>
        <fullName evidence="7">ATP-dependent RNA helicase</fullName>
        <ecNumber evidence="7">3.6.4.13</ecNumber>
    </recommendedName>
</protein>
<comment type="caution">
    <text evidence="11">The sequence shown here is derived from an EMBL/GenBank/DDBJ whole genome shotgun (WGS) entry which is preliminary data.</text>
</comment>
<dbReference type="Gene3D" id="3.40.50.300">
    <property type="entry name" value="P-loop containing nucleotide triphosphate hydrolases"/>
    <property type="match status" value="2"/>
</dbReference>
<evidence type="ECO:0000256" key="1">
    <source>
        <dbReference type="ARBA" id="ARBA00022741"/>
    </source>
</evidence>
<evidence type="ECO:0000256" key="4">
    <source>
        <dbReference type="ARBA" id="ARBA00022840"/>
    </source>
</evidence>
<dbReference type="InterPro" id="IPR027417">
    <property type="entry name" value="P-loop_NTPase"/>
</dbReference>
<dbReference type="InterPro" id="IPR000629">
    <property type="entry name" value="RNA-helicase_DEAD-box_CS"/>
</dbReference>
<dbReference type="InterPro" id="IPR001650">
    <property type="entry name" value="Helicase_C-like"/>
</dbReference>
<keyword evidence="1 6" id="KW-0547">Nucleotide-binding</keyword>
<dbReference type="InterPro" id="IPR011545">
    <property type="entry name" value="DEAD/DEAH_box_helicase_dom"/>
</dbReference>
<evidence type="ECO:0000256" key="6">
    <source>
        <dbReference type="RuleBase" id="RU000492"/>
    </source>
</evidence>
<feature type="region of interest" description="Disordered" evidence="8">
    <location>
        <begin position="21"/>
        <end position="60"/>
    </location>
</feature>
<comment type="function">
    <text evidence="7">RNA helicase.</text>
</comment>
<dbReference type="OrthoDB" id="193716at2759"/>
<evidence type="ECO:0000256" key="8">
    <source>
        <dbReference type="SAM" id="MobiDB-lite"/>
    </source>
</evidence>
<feature type="compositionally biased region" description="Basic and acidic residues" evidence="8">
    <location>
        <begin position="47"/>
        <end position="56"/>
    </location>
</feature>
<comment type="catalytic activity">
    <reaction evidence="7">
        <text>ATP + H2O = ADP + phosphate + H(+)</text>
        <dbReference type="Rhea" id="RHEA:13065"/>
        <dbReference type="ChEBI" id="CHEBI:15377"/>
        <dbReference type="ChEBI" id="CHEBI:15378"/>
        <dbReference type="ChEBI" id="CHEBI:30616"/>
        <dbReference type="ChEBI" id="CHEBI:43474"/>
        <dbReference type="ChEBI" id="CHEBI:456216"/>
        <dbReference type="EC" id="3.6.4.13"/>
    </reaction>
</comment>
<dbReference type="EC" id="3.6.4.13" evidence="7"/>